<dbReference type="AlphaFoldDB" id="X1FPI5"/>
<dbReference type="PANTHER" id="PTHR30136:SF35">
    <property type="entry name" value="HTH-TYPE TRANSCRIPTIONAL REGULATOR RV1719"/>
    <property type="match status" value="1"/>
</dbReference>
<gene>
    <name evidence="2" type="ORF">S03H2_03977</name>
</gene>
<organism evidence="2">
    <name type="scientific">marine sediment metagenome</name>
    <dbReference type="NCBI Taxonomy" id="412755"/>
    <lineage>
        <taxon>unclassified sequences</taxon>
        <taxon>metagenomes</taxon>
        <taxon>ecological metagenomes</taxon>
    </lineage>
</organism>
<dbReference type="GO" id="GO:0003677">
    <property type="term" value="F:DNA binding"/>
    <property type="evidence" value="ECO:0007669"/>
    <property type="project" value="TreeGrafter"/>
</dbReference>
<comment type="caution">
    <text evidence="2">The sequence shown here is derived from an EMBL/GenBank/DDBJ whole genome shotgun (WGS) entry which is preliminary data.</text>
</comment>
<dbReference type="Gene3D" id="3.30.450.40">
    <property type="match status" value="1"/>
</dbReference>
<dbReference type="PROSITE" id="PS51078">
    <property type="entry name" value="ICLR_ED"/>
    <property type="match status" value="1"/>
</dbReference>
<reference evidence="2" key="1">
    <citation type="journal article" date="2014" name="Front. Microbiol.">
        <title>High frequency of phylogenetically diverse reductive dehalogenase-homologous genes in deep subseafloor sedimentary metagenomes.</title>
        <authorList>
            <person name="Kawai M."/>
            <person name="Futagami T."/>
            <person name="Toyoda A."/>
            <person name="Takaki Y."/>
            <person name="Nishi S."/>
            <person name="Hori S."/>
            <person name="Arai W."/>
            <person name="Tsubouchi T."/>
            <person name="Morono Y."/>
            <person name="Uchiyama I."/>
            <person name="Ito T."/>
            <person name="Fujiyama A."/>
            <person name="Inagaki F."/>
            <person name="Takami H."/>
        </authorList>
    </citation>
    <scope>NUCLEOTIDE SEQUENCE</scope>
    <source>
        <strain evidence="2">Expedition CK06-06</strain>
    </source>
</reference>
<feature type="domain" description="IclR-ED" evidence="1">
    <location>
        <begin position="1"/>
        <end position="68"/>
    </location>
</feature>
<feature type="non-terminal residue" evidence="2">
    <location>
        <position position="1"/>
    </location>
</feature>
<dbReference type="SUPFAM" id="SSF55781">
    <property type="entry name" value="GAF domain-like"/>
    <property type="match status" value="1"/>
</dbReference>
<evidence type="ECO:0000313" key="2">
    <source>
        <dbReference type="EMBL" id="GAH31289.1"/>
    </source>
</evidence>
<sequence>KKQGFALDRGENEKDVRCIAAPIRNFQGKIIAAVSISGPAFRIDVNTRNNQKEALLEISKKISKRLGYKEKSQREEKKEVKTIEKFSKV</sequence>
<dbReference type="PANTHER" id="PTHR30136">
    <property type="entry name" value="HELIX-TURN-HELIX TRANSCRIPTIONAL REGULATOR, ICLR FAMILY"/>
    <property type="match status" value="1"/>
</dbReference>
<accession>X1FPI5</accession>
<dbReference type="InterPro" id="IPR014757">
    <property type="entry name" value="Tscrpt_reg_IclR_C"/>
</dbReference>
<dbReference type="GO" id="GO:0003700">
    <property type="term" value="F:DNA-binding transcription factor activity"/>
    <property type="evidence" value="ECO:0007669"/>
    <property type="project" value="TreeGrafter"/>
</dbReference>
<protein>
    <recommendedName>
        <fullName evidence="1">IclR-ED domain-containing protein</fullName>
    </recommendedName>
</protein>
<evidence type="ECO:0000259" key="1">
    <source>
        <dbReference type="PROSITE" id="PS51078"/>
    </source>
</evidence>
<name>X1FPI5_9ZZZZ</name>
<dbReference type="GO" id="GO:0045892">
    <property type="term" value="P:negative regulation of DNA-templated transcription"/>
    <property type="evidence" value="ECO:0007669"/>
    <property type="project" value="TreeGrafter"/>
</dbReference>
<dbReference type="InterPro" id="IPR029016">
    <property type="entry name" value="GAF-like_dom_sf"/>
</dbReference>
<dbReference type="Pfam" id="PF01614">
    <property type="entry name" value="IclR_C"/>
    <property type="match status" value="1"/>
</dbReference>
<proteinExistence type="predicted"/>
<dbReference type="EMBL" id="BARU01001529">
    <property type="protein sequence ID" value="GAH31289.1"/>
    <property type="molecule type" value="Genomic_DNA"/>
</dbReference>
<dbReference type="InterPro" id="IPR050707">
    <property type="entry name" value="HTH_MetabolicPath_Reg"/>
</dbReference>